<dbReference type="OMA" id="ICQVEHE"/>
<dbReference type="AlphaFoldDB" id="A0A401Q186"/>
<dbReference type="PROSITE" id="PS00290">
    <property type="entry name" value="IG_MHC"/>
    <property type="match status" value="1"/>
</dbReference>
<dbReference type="InterPro" id="IPR007110">
    <property type="entry name" value="Ig-like_dom"/>
</dbReference>
<name>A0A401Q186_SCYTO</name>
<dbReference type="EMBL" id="BFAA01011934">
    <property type="protein sequence ID" value="GCB79145.1"/>
    <property type="molecule type" value="Genomic_DNA"/>
</dbReference>
<dbReference type="SUPFAM" id="SSF48726">
    <property type="entry name" value="Immunoglobulin"/>
    <property type="match status" value="1"/>
</dbReference>
<reference evidence="3 4" key="1">
    <citation type="journal article" date="2018" name="Nat. Ecol. Evol.">
        <title>Shark genomes provide insights into elasmobranch evolution and the origin of vertebrates.</title>
        <authorList>
            <person name="Hara Y"/>
            <person name="Yamaguchi K"/>
            <person name="Onimaru K"/>
            <person name="Kadota M"/>
            <person name="Koyanagi M"/>
            <person name="Keeley SD"/>
            <person name="Tatsumi K"/>
            <person name="Tanaka K"/>
            <person name="Motone F"/>
            <person name="Kageyama Y"/>
            <person name="Nozu R"/>
            <person name="Adachi N"/>
            <person name="Nishimura O"/>
            <person name="Nakagawa R"/>
            <person name="Tanegashima C"/>
            <person name="Kiyatake I"/>
            <person name="Matsumoto R"/>
            <person name="Murakumo K"/>
            <person name="Nishida K"/>
            <person name="Terakita A"/>
            <person name="Kuratani S"/>
            <person name="Sato K"/>
            <person name="Hyodo S Kuraku.S."/>
        </authorList>
    </citation>
    <scope>NUCLEOTIDE SEQUENCE [LARGE SCALE GENOMIC DNA]</scope>
</reference>
<keyword evidence="1" id="KW-1133">Transmembrane helix</keyword>
<evidence type="ECO:0000259" key="2">
    <source>
        <dbReference type="PROSITE" id="PS50835"/>
    </source>
</evidence>
<dbReference type="Pfam" id="PF07654">
    <property type="entry name" value="C1-set"/>
    <property type="match status" value="1"/>
</dbReference>
<dbReference type="Gene3D" id="2.60.40.10">
    <property type="entry name" value="Immunoglobulins"/>
    <property type="match status" value="1"/>
</dbReference>
<keyword evidence="4" id="KW-1185">Reference proteome</keyword>
<organism evidence="3 4">
    <name type="scientific">Scyliorhinus torazame</name>
    <name type="common">Cloudy catshark</name>
    <name type="synonym">Catulus torazame</name>
    <dbReference type="NCBI Taxonomy" id="75743"/>
    <lineage>
        <taxon>Eukaryota</taxon>
        <taxon>Metazoa</taxon>
        <taxon>Chordata</taxon>
        <taxon>Craniata</taxon>
        <taxon>Vertebrata</taxon>
        <taxon>Chondrichthyes</taxon>
        <taxon>Elasmobranchii</taxon>
        <taxon>Galeomorphii</taxon>
        <taxon>Galeoidea</taxon>
        <taxon>Carcharhiniformes</taxon>
        <taxon>Scyliorhinidae</taxon>
        <taxon>Scyliorhinus</taxon>
    </lineage>
</organism>
<sequence length="200" mass="22325">MAYDGATILYYDSAEKTFVAAQPIGQAEVNKRNKNINIVLSRIESLCDKIKETAIISNLTIEKMAPIPSKVLLQEKSGQMKLVCLVKDFFPRDIKISWLRDGVVIVNAPQTVNIVPQDDKTFQARSLLTLNEDVSGSYICQVEHEALARKLQVPFRYDRITEHKSLIIIGAVLGILGISFAVVTGILYYCNLNPALQLMI</sequence>
<dbReference type="InterPro" id="IPR003006">
    <property type="entry name" value="Ig/MHC_CS"/>
</dbReference>
<dbReference type="InterPro" id="IPR050160">
    <property type="entry name" value="MHC/Immunoglobulin"/>
</dbReference>
<dbReference type="InterPro" id="IPR003597">
    <property type="entry name" value="Ig_C1-set"/>
</dbReference>
<accession>A0A401Q186</accession>
<feature type="transmembrane region" description="Helical" evidence="1">
    <location>
        <begin position="166"/>
        <end position="189"/>
    </location>
</feature>
<evidence type="ECO:0000313" key="4">
    <source>
        <dbReference type="Proteomes" id="UP000288216"/>
    </source>
</evidence>
<dbReference type="Proteomes" id="UP000288216">
    <property type="component" value="Unassembled WGS sequence"/>
</dbReference>
<dbReference type="OrthoDB" id="9945713at2759"/>
<dbReference type="InterPro" id="IPR036179">
    <property type="entry name" value="Ig-like_dom_sf"/>
</dbReference>
<feature type="domain" description="Ig-like" evidence="2">
    <location>
        <begin position="68"/>
        <end position="152"/>
    </location>
</feature>
<dbReference type="SMART" id="SM00407">
    <property type="entry name" value="IGc1"/>
    <property type="match status" value="1"/>
</dbReference>
<evidence type="ECO:0000313" key="3">
    <source>
        <dbReference type="EMBL" id="GCB79145.1"/>
    </source>
</evidence>
<dbReference type="PROSITE" id="PS50835">
    <property type="entry name" value="IG_LIKE"/>
    <property type="match status" value="1"/>
</dbReference>
<keyword evidence="1" id="KW-0812">Transmembrane</keyword>
<evidence type="ECO:0000256" key="1">
    <source>
        <dbReference type="SAM" id="Phobius"/>
    </source>
</evidence>
<proteinExistence type="predicted"/>
<dbReference type="CDD" id="cd00098">
    <property type="entry name" value="IgC1"/>
    <property type="match status" value="1"/>
</dbReference>
<dbReference type="PANTHER" id="PTHR19944">
    <property type="entry name" value="MHC CLASS II-RELATED"/>
    <property type="match status" value="1"/>
</dbReference>
<protein>
    <recommendedName>
        <fullName evidence="2">Ig-like domain-containing protein</fullName>
    </recommendedName>
</protein>
<dbReference type="STRING" id="75743.A0A401Q186"/>
<gene>
    <name evidence="3" type="ORF">scyTo_0017841</name>
</gene>
<dbReference type="InterPro" id="IPR013783">
    <property type="entry name" value="Ig-like_fold"/>
</dbReference>
<keyword evidence="1" id="KW-0472">Membrane</keyword>
<comment type="caution">
    <text evidence="3">The sequence shown here is derived from an EMBL/GenBank/DDBJ whole genome shotgun (WGS) entry which is preliminary data.</text>
</comment>